<keyword evidence="3" id="KW-1185">Reference proteome</keyword>
<dbReference type="InterPro" id="IPR003673">
    <property type="entry name" value="CoA-Trfase_fam_III"/>
</dbReference>
<sequence>MLDLSQGLAGPYCGMLLAQHGADVIKLEPPEGDWSRGIGTRHGSHSAIDFMANRGKRSVVIDMKKPGGVAAVLRMAAQCDVVIEGFRPGVSARRASATNRCARRTRAWSISPSAASGRPARMRRCRRPTR</sequence>
<reference evidence="2 3" key="1">
    <citation type="submission" date="2020-05" db="EMBL/GenBank/DDBJ databases">
        <title>Ramlibacter rhizophilus sp. nov., isolated from rhizosphere soil of national flower Mugunghwa from South Korea.</title>
        <authorList>
            <person name="Zheng-Fei Y."/>
            <person name="Huan T."/>
        </authorList>
    </citation>
    <scope>NUCLEOTIDE SEQUENCE [LARGE SCALE GENOMIC DNA]</scope>
    <source>
        <strain evidence="2 3">H242</strain>
    </source>
</reference>
<name>A0ABX6P1E3_9BURK</name>
<dbReference type="PANTHER" id="PTHR48207:SF4">
    <property type="entry name" value="BLL6097 PROTEIN"/>
    <property type="match status" value="1"/>
</dbReference>
<keyword evidence="1" id="KW-0808">Transferase</keyword>
<dbReference type="InterPro" id="IPR050483">
    <property type="entry name" value="CoA-transferase_III_domain"/>
</dbReference>
<dbReference type="Pfam" id="PF02515">
    <property type="entry name" value="CoA_transf_3"/>
    <property type="match status" value="1"/>
</dbReference>
<dbReference type="Gene3D" id="3.40.50.10540">
    <property type="entry name" value="Crotonobetainyl-coa:carnitine coa-transferase, domain 1"/>
    <property type="match status" value="1"/>
</dbReference>
<evidence type="ECO:0000313" key="3">
    <source>
        <dbReference type="Proteomes" id="UP000500826"/>
    </source>
</evidence>
<evidence type="ECO:0000256" key="1">
    <source>
        <dbReference type="ARBA" id="ARBA00022679"/>
    </source>
</evidence>
<reference evidence="2 3" key="2">
    <citation type="submission" date="2020-05" db="EMBL/GenBank/DDBJ databases">
        <authorList>
            <person name="Khan S.A."/>
            <person name="Jeon C.O."/>
            <person name="Chun B.H."/>
        </authorList>
    </citation>
    <scope>NUCLEOTIDE SEQUENCE [LARGE SCALE GENOMIC DNA]</scope>
    <source>
        <strain evidence="2 3">H242</strain>
    </source>
</reference>
<dbReference type="SUPFAM" id="SSF89796">
    <property type="entry name" value="CoA-transferase family III (CaiB/BaiF)"/>
    <property type="match status" value="1"/>
</dbReference>
<protein>
    <recommendedName>
        <fullName evidence="4">CoA transferase</fullName>
    </recommendedName>
</protein>
<gene>
    <name evidence="2" type="ORF">HK414_01125</name>
</gene>
<evidence type="ECO:0008006" key="4">
    <source>
        <dbReference type="Google" id="ProtNLM"/>
    </source>
</evidence>
<evidence type="ECO:0000313" key="2">
    <source>
        <dbReference type="EMBL" id="QJW83329.1"/>
    </source>
</evidence>
<dbReference type="InterPro" id="IPR023606">
    <property type="entry name" value="CoA-Trfase_III_dom_1_sf"/>
</dbReference>
<dbReference type="EMBL" id="CP053418">
    <property type="protein sequence ID" value="QJW83329.1"/>
    <property type="molecule type" value="Genomic_DNA"/>
</dbReference>
<dbReference type="Proteomes" id="UP000500826">
    <property type="component" value="Chromosome"/>
</dbReference>
<organism evidence="2 3">
    <name type="scientific">Ramlibacter terrae</name>
    <dbReference type="NCBI Taxonomy" id="2732511"/>
    <lineage>
        <taxon>Bacteria</taxon>
        <taxon>Pseudomonadati</taxon>
        <taxon>Pseudomonadota</taxon>
        <taxon>Betaproteobacteria</taxon>
        <taxon>Burkholderiales</taxon>
        <taxon>Comamonadaceae</taxon>
        <taxon>Ramlibacter</taxon>
    </lineage>
</organism>
<proteinExistence type="predicted"/>
<dbReference type="PANTHER" id="PTHR48207">
    <property type="entry name" value="SUCCINATE--HYDROXYMETHYLGLUTARATE COA-TRANSFERASE"/>
    <property type="match status" value="1"/>
</dbReference>
<accession>A0ABX6P1E3</accession>